<proteinExistence type="predicted"/>
<gene>
    <name evidence="1" type="ORF">GCM10017581_006430</name>
</gene>
<sequence>MTLIATGWVGVNSGPLGTGLGASLLDGWSDGAAATAPWLLTVSGGSSEAEQAVVASTATSVSTASGRRTAREYPL</sequence>
<organism evidence="1 2">
    <name type="scientific">Dactylosporangium matsuzakiense</name>
    <dbReference type="NCBI Taxonomy" id="53360"/>
    <lineage>
        <taxon>Bacteria</taxon>
        <taxon>Bacillati</taxon>
        <taxon>Actinomycetota</taxon>
        <taxon>Actinomycetes</taxon>
        <taxon>Micromonosporales</taxon>
        <taxon>Micromonosporaceae</taxon>
        <taxon>Dactylosporangium</taxon>
    </lineage>
</organism>
<dbReference type="Proteomes" id="UP001143480">
    <property type="component" value="Unassembled WGS sequence"/>
</dbReference>
<accession>A0A9W6NJB7</accession>
<reference evidence="1" key="1">
    <citation type="journal article" date="2014" name="Int. J. Syst. Evol. Microbiol.">
        <title>Complete genome sequence of Corynebacterium casei LMG S-19264T (=DSM 44701T), isolated from a smear-ripened cheese.</title>
        <authorList>
            <consortium name="US DOE Joint Genome Institute (JGI-PGF)"/>
            <person name="Walter F."/>
            <person name="Albersmeier A."/>
            <person name="Kalinowski J."/>
            <person name="Ruckert C."/>
        </authorList>
    </citation>
    <scope>NUCLEOTIDE SEQUENCE</scope>
    <source>
        <strain evidence="1">VKM Ac-1321</strain>
    </source>
</reference>
<evidence type="ECO:0000313" key="2">
    <source>
        <dbReference type="Proteomes" id="UP001143480"/>
    </source>
</evidence>
<name>A0A9W6NJB7_9ACTN</name>
<comment type="caution">
    <text evidence="1">The sequence shown here is derived from an EMBL/GenBank/DDBJ whole genome shotgun (WGS) entry which is preliminary data.</text>
</comment>
<protein>
    <submittedName>
        <fullName evidence="1">Uncharacterized protein</fullName>
    </submittedName>
</protein>
<evidence type="ECO:0000313" key="1">
    <source>
        <dbReference type="EMBL" id="GLK98902.1"/>
    </source>
</evidence>
<dbReference type="AlphaFoldDB" id="A0A9W6NJB7"/>
<reference evidence="1" key="2">
    <citation type="submission" date="2023-01" db="EMBL/GenBank/DDBJ databases">
        <authorList>
            <person name="Sun Q."/>
            <person name="Evtushenko L."/>
        </authorList>
    </citation>
    <scope>NUCLEOTIDE SEQUENCE</scope>
    <source>
        <strain evidence="1">VKM Ac-1321</strain>
    </source>
</reference>
<keyword evidence="2" id="KW-1185">Reference proteome</keyword>
<dbReference type="EMBL" id="BSFP01000002">
    <property type="protein sequence ID" value="GLK98902.1"/>
    <property type="molecule type" value="Genomic_DNA"/>
</dbReference>